<reference evidence="2 3" key="1">
    <citation type="submission" date="2016-10" db="EMBL/GenBank/DDBJ databases">
        <authorList>
            <person name="de Groot N.N."/>
        </authorList>
    </citation>
    <scope>NUCLEOTIDE SEQUENCE [LARGE SCALE GENOMIC DNA]</scope>
    <source>
        <strain evidence="2 3">DSM 22012</strain>
    </source>
</reference>
<keyword evidence="3" id="KW-1185">Reference proteome</keyword>
<dbReference type="Proteomes" id="UP000236745">
    <property type="component" value="Unassembled WGS sequence"/>
</dbReference>
<feature type="transmembrane region" description="Helical" evidence="1">
    <location>
        <begin position="16"/>
        <end position="38"/>
    </location>
</feature>
<evidence type="ECO:0000313" key="2">
    <source>
        <dbReference type="EMBL" id="SEG87498.1"/>
    </source>
</evidence>
<dbReference type="EMBL" id="FNVQ01000008">
    <property type="protein sequence ID" value="SEG87498.1"/>
    <property type="molecule type" value="Genomic_DNA"/>
</dbReference>
<proteinExistence type="predicted"/>
<name>A0A1H6DQC7_9GAMM</name>
<keyword evidence="1" id="KW-0472">Membrane</keyword>
<dbReference type="AlphaFoldDB" id="A0A1H6DQC7"/>
<organism evidence="2 3">
    <name type="scientific">Marinobacterium lutimaris</name>
    <dbReference type="NCBI Taxonomy" id="568106"/>
    <lineage>
        <taxon>Bacteria</taxon>
        <taxon>Pseudomonadati</taxon>
        <taxon>Pseudomonadota</taxon>
        <taxon>Gammaproteobacteria</taxon>
        <taxon>Oceanospirillales</taxon>
        <taxon>Oceanospirillaceae</taxon>
        <taxon>Marinobacterium</taxon>
    </lineage>
</organism>
<evidence type="ECO:0000256" key="1">
    <source>
        <dbReference type="SAM" id="Phobius"/>
    </source>
</evidence>
<dbReference type="OrthoDB" id="6089494at2"/>
<keyword evidence="1" id="KW-1133">Transmembrane helix</keyword>
<evidence type="ECO:0000313" key="3">
    <source>
        <dbReference type="Proteomes" id="UP000236745"/>
    </source>
</evidence>
<gene>
    <name evidence="2" type="ORF">SAMN05444390_10890</name>
</gene>
<sequence>MVGESDNKDKNESRKIAIILISLVLLVGVAIALMLPALGEIIAVHFEPGLGLKSAAVIAFFVTVATLLVFAIASGDGLLGELQFMLAGFFVFFLIFWLMIAWIF</sequence>
<feature type="transmembrane region" description="Helical" evidence="1">
    <location>
        <begin position="50"/>
        <end position="72"/>
    </location>
</feature>
<feature type="transmembrane region" description="Helical" evidence="1">
    <location>
        <begin position="84"/>
        <end position="103"/>
    </location>
</feature>
<keyword evidence="1" id="KW-0812">Transmembrane</keyword>
<protein>
    <submittedName>
        <fullName evidence="2">Uncharacterized protein</fullName>
    </submittedName>
</protein>
<dbReference type="RefSeq" id="WP_104005771.1">
    <property type="nucleotide sequence ID" value="NZ_FNVQ01000008.1"/>
</dbReference>
<accession>A0A1H6DQC7</accession>